<gene>
    <name evidence="1" type="ORF">GCM10007111_43330</name>
</gene>
<dbReference type="EMBL" id="BMPN01000014">
    <property type="protein sequence ID" value="GGJ76999.1"/>
    <property type="molecule type" value="Genomic_DNA"/>
</dbReference>
<dbReference type="SUPFAM" id="SSF88659">
    <property type="entry name" value="Sigma3 and sigma4 domains of RNA polymerase sigma factors"/>
    <property type="match status" value="1"/>
</dbReference>
<evidence type="ECO:0000313" key="1">
    <source>
        <dbReference type="EMBL" id="GGJ76999.1"/>
    </source>
</evidence>
<reference evidence="2" key="1">
    <citation type="journal article" date="2019" name="Int. J. Syst. Evol. Microbiol.">
        <title>The Global Catalogue of Microorganisms (GCM) 10K type strain sequencing project: providing services to taxonomists for standard genome sequencing and annotation.</title>
        <authorList>
            <consortium name="The Broad Institute Genomics Platform"/>
            <consortium name="The Broad Institute Genome Sequencing Center for Infectious Disease"/>
            <person name="Wu L."/>
            <person name="Ma J."/>
        </authorList>
    </citation>
    <scope>NUCLEOTIDE SEQUENCE [LARGE SCALE GENOMIC DNA]</scope>
    <source>
        <strain evidence="2">JCM 30071</strain>
    </source>
</reference>
<keyword evidence="2" id="KW-1185">Reference proteome</keyword>
<proteinExistence type="predicted"/>
<name>A0ABQ2E1Z5_9BACI</name>
<protein>
    <submittedName>
        <fullName evidence="1">Uncharacterized protein</fullName>
    </submittedName>
</protein>
<comment type="caution">
    <text evidence="1">The sequence shown here is derived from an EMBL/GenBank/DDBJ whole genome shotgun (WGS) entry which is preliminary data.</text>
</comment>
<dbReference type="Gene3D" id="1.20.140.160">
    <property type="match status" value="1"/>
</dbReference>
<dbReference type="RefSeq" id="WP_160807712.1">
    <property type="nucleotide sequence ID" value="NZ_BMPN01000014.1"/>
</dbReference>
<dbReference type="InterPro" id="IPR013324">
    <property type="entry name" value="RNA_pol_sigma_r3/r4-like"/>
</dbReference>
<accession>A0ABQ2E1Z5</accession>
<evidence type="ECO:0000313" key="2">
    <source>
        <dbReference type="Proteomes" id="UP000634435"/>
    </source>
</evidence>
<sequence>MHKEKSLNEDKKAKIKRIEYYLKNYKFFKTAKKNLNNQINILSTIRMDSLCHHTSHNYEELTKRIRYRLNEAEYIIESVDLAIKQLNSEEKQFIFYRYFENYSIEAISNIIGYSKPSIYLIRQSTMDKLLIGLGLIINFH</sequence>
<dbReference type="Proteomes" id="UP000634435">
    <property type="component" value="Unassembled WGS sequence"/>
</dbReference>
<organism evidence="1 2">
    <name type="scientific">Virgibacillus kapii</name>
    <dbReference type="NCBI Taxonomy" id="1638645"/>
    <lineage>
        <taxon>Bacteria</taxon>
        <taxon>Bacillati</taxon>
        <taxon>Bacillota</taxon>
        <taxon>Bacilli</taxon>
        <taxon>Bacillales</taxon>
        <taxon>Bacillaceae</taxon>
        <taxon>Virgibacillus</taxon>
    </lineage>
</organism>